<feature type="compositionally biased region" description="Basic and acidic residues" evidence="2">
    <location>
        <begin position="343"/>
        <end position="354"/>
    </location>
</feature>
<feature type="region of interest" description="Disordered" evidence="2">
    <location>
        <begin position="332"/>
        <end position="359"/>
    </location>
</feature>
<accession>A0A7S4MZR6</accession>
<reference evidence="5" key="1">
    <citation type="submission" date="2021-01" db="EMBL/GenBank/DDBJ databases">
        <authorList>
            <person name="Corre E."/>
            <person name="Pelletier E."/>
            <person name="Niang G."/>
            <person name="Scheremetjew M."/>
            <person name="Finn R."/>
            <person name="Kale V."/>
            <person name="Holt S."/>
            <person name="Cochrane G."/>
            <person name="Meng A."/>
            <person name="Brown T."/>
            <person name="Cohen L."/>
        </authorList>
    </citation>
    <scope>NUCLEOTIDE SEQUENCE</scope>
    <source>
        <strain evidence="5">Isolate 1302-5</strain>
    </source>
</reference>
<dbReference type="EMBL" id="HBKQ01035128">
    <property type="protein sequence ID" value="CAE2256091.1"/>
    <property type="molecule type" value="Transcribed_RNA"/>
</dbReference>
<dbReference type="CDD" id="cd24033">
    <property type="entry name" value="ASKHA_NBD_NodU_CmcH-like_N"/>
    <property type="match status" value="1"/>
</dbReference>
<dbReference type="InterPro" id="IPR051338">
    <property type="entry name" value="NodU/CmcH_Carbamoyltrnsfr"/>
</dbReference>
<feature type="region of interest" description="Disordered" evidence="2">
    <location>
        <begin position="195"/>
        <end position="224"/>
    </location>
</feature>
<dbReference type="InterPro" id="IPR038152">
    <property type="entry name" value="Carbam_trans_C_sf"/>
</dbReference>
<organism evidence="5">
    <name type="scientific">Odontella aurita</name>
    <dbReference type="NCBI Taxonomy" id="265563"/>
    <lineage>
        <taxon>Eukaryota</taxon>
        <taxon>Sar</taxon>
        <taxon>Stramenopiles</taxon>
        <taxon>Ochrophyta</taxon>
        <taxon>Bacillariophyta</taxon>
        <taxon>Mediophyceae</taxon>
        <taxon>Biddulphiophycidae</taxon>
        <taxon>Eupodiscales</taxon>
        <taxon>Odontellaceae</taxon>
        <taxon>Odontella</taxon>
    </lineage>
</organism>
<sequence>MDGMGETYRTMRAALLENDPAYASDLLFEGDYECIPSDVAAKASESAWDYREGESVYTFSKSSSDRTISVRPIFKRFVEERSPPALYNHGFENMASAGALYSRASSHVFGDWNACGKVMGLAPWMGHVWDDDEDEGKMEAAQLEEPVMWGHLYVDEGEEGGFGSDVSAMKGLPHIARADPDLFDGEGNMRRRYDFDDCDGDDFVPPPQEESEDGSGSDQSSTTTPRVIDAAIKNVRLPPKVALDAISLSHRIQSDLENVVLDFVRHFKSETGEKNLCIAGGVALNSVLNGKLSRDLGFEKVFIPPYPGDDGIAVGCCAYGLWGNAALPAKAKEADVGEGEGEREEKKEKRERVRPPLWSEPLPPYLGPYPTDASIESALQDAAPWLLIEHVPSQSKRHSLIAQELADSGVVALYRGRSEMGPRALGHRSILADPRKKGLVRFINERVKSRESFRPFAPSALAEYAPDWFDLGGMDSPYMSLTARVKDGKRGKIPAVTHVDGSSRLQTVTEESEPSYHALIQAFYDLTGVPLVLNTSFNTLPGEPIVECPRDAVRSFLYSMGSIEMLAMGEYVVRRRDADVRSLLGKVKKDGTVVSPPLRPVRAGPFVMESTTAVGGGPNSEDQEVRTTTRVRMPSRIMHDSRPDKDRGWFDLLDDLEVQVLAMCDGENDVQDMLAEYLDDPDDDDETGGTGETETQDEQYQANLFSNIMRRLTRLYEYGFVSW</sequence>
<dbReference type="InterPro" id="IPR031730">
    <property type="entry name" value="Carbam_trans_C"/>
</dbReference>
<dbReference type="InterPro" id="IPR003696">
    <property type="entry name" value="Carbtransf_dom"/>
</dbReference>
<dbReference type="Pfam" id="PF02543">
    <property type="entry name" value="Carbam_trans_N"/>
    <property type="match status" value="1"/>
</dbReference>
<dbReference type="GO" id="GO:0003824">
    <property type="term" value="F:catalytic activity"/>
    <property type="evidence" value="ECO:0007669"/>
    <property type="project" value="InterPro"/>
</dbReference>
<feature type="domain" description="Carbamoyltransferase C-terminal" evidence="4">
    <location>
        <begin position="402"/>
        <end position="575"/>
    </location>
</feature>
<evidence type="ECO:0008006" key="6">
    <source>
        <dbReference type="Google" id="ProtNLM"/>
    </source>
</evidence>
<proteinExistence type="inferred from homology"/>
<dbReference type="Gene3D" id="3.90.870.20">
    <property type="entry name" value="Carbamoyltransferase, C-terminal domain"/>
    <property type="match status" value="1"/>
</dbReference>
<dbReference type="Pfam" id="PF16861">
    <property type="entry name" value="Carbam_trans_C"/>
    <property type="match status" value="1"/>
</dbReference>
<evidence type="ECO:0000259" key="3">
    <source>
        <dbReference type="Pfam" id="PF02543"/>
    </source>
</evidence>
<protein>
    <recommendedName>
        <fullName evidence="6">Carbamoyltransferase</fullName>
    </recommendedName>
</protein>
<dbReference type="PANTHER" id="PTHR34847">
    <property type="entry name" value="NODULATION PROTEIN U"/>
    <property type="match status" value="1"/>
</dbReference>
<dbReference type="Gene3D" id="3.30.420.40">
    <property type="match status" value="1"/>
</dbReference>
<comment type="similarity">
    <text evidence="1">Belongs to the NodU/CmcH family.</text>
</comment>
<evidence type="ECO:0000313" key="5">
    <source>
        <dbReference type="EMBL" id="CAE2256091.1"/>
    </source>
</evidence>
<evidence type="ECO:0000259" key="4">
    <source>
        <dbReference type="Pfam" id="PF16861"/>
    </source>
</evidence>
<evidence type="ECO:0000256" key="2">
    <source>
        <dbReference type="SAM" id="MobiDB-lite"/>
    </source>
</evidence>
<gene>
    <name evidence="5" type="ORF">OAUR00152_LOCUS24125</name>
</gene>
<dbReference type="PANTHER" id="PTHR34847:SF1">
    <property type="entry name" value="NODULATION PROTEIN U"/>
    <property type="match status" value="1"/>
</dbReference>
<evidence type="ECO:0000256" key="1">
    <source>
        <dbReference type="ARBA" id="ARBA00006129"/>
    </source>
</evidence>
<dbReference type="AlphaFoldDB" id="A0A7S4MZR6"/>
<feature type="domain" description="Carbamoyltransferase" evidence="3">
    <location>
        <begin position="251"/>
        <end position="316"/>
    </location>
</feature>
<name>A0A7S4MZR6_9STRA</name>